<dbReference type="AlphaFoldDB" id="A0ABD1X4D0"/>
<evidence type="ECO:0000313" key="3">
    <source>
        <dbReference type="Proteomes" id="UP001604277"/>
    </source>
</evidence>
<dbReference type="Proteomes" id="UP001604277">
    <property type="component" value="Unassembled WGS sequence"/>
</dbReference>
<feature type="region of interest" description="Disordered" evidence="1">
    <location>
        <begin position="80"/>
        <end position="100"/>
    </location>
</feature>
<gene>
    <name evidence="2" type="ORF">Fot_01580</name>
</gene>
<proteinExistence type="predicted"/>
<dbReference type="EMBL" id="JBFOLJ010000001">
    <property type="protein sequence ID" value="KAL2556841.1"/>
    <property type="molecule type" value="Genomic_DNA"/>
</dbReference>
<evidence type="ECO:0000313" key="2">
    <source>
        <dbReference type="EMBL" id="KAL2556841.1"/>
    </source>
</evidence>
<reference evidence="3" key="1">
    <citation type="submission" date="2024-07" db="EMBL/GenBank/DDBJ databases">
        <title>Two chromosome-level genome assemblies of Korean endemic species Abeliophyllum distichum and Forsythia ovata (Oleaceae).</title>
        <authorList>
            <person name="Jang H."/>
        </authorList>
    </citation>
    <scope>NUCLEOTIDE SEQUENCE [LARGE SCALE GENOMIC DNA]</scope>
</reference>
<evidence type="ECO:0000256" key="1">
    <source>
        <dbReference type="SAM" id="MobiDB-lite"/>
    </source>
</evidence>
<comment type="caution">
    <text evidence="2">The sequence shown here is derived from an EMBL/GenBank/DDBJ whole genome shotgun (WGS) entry which is preliminary data.</text>
</comment>
<name>A0ABD1X4D0_9LAMI</name>
<organism evidence="2 3">
    <name type="scientific">Forsythia ovata</name>
    <dbReference type="NCBI Taxonomy" id="205694"/>
    <lineage>
        <taxon>Eukaryota</taxon>
        <taxon>Viridiplantae</taxon>
        <taxon>Streptophyta</taxon>
        <taxon>Embryophyta</taxon>
        <taxon>Tracheophyta</taxon>
        <taxon>Spermatophyta</taxon>
        <taxon>Magnoliopsida</taxon>
        <taxon>eudicotyledons</taxon>
        <taxon>Gunneridae</taxon>
        <taxon>Pentapetalae</taxon>
        <taxon>asterids</taxon>
        <taxon>lamiids</taxon>
        <taxon>Lamiales</taxon>
        <taxon>Oleaceae</taxon>
        <taxon>Forsythieae</taxon>
        <taxon>Forsythia</taxon>
    </lineage>
</organism>
<accession>A0ABD1X4D0</accession>
<keyword evidence="3" id="KW-1185">Reference proteome</keyword>
<sequence length="108" mass="11536">MVESEPSSSKRPASVWPTITLLARSSMDNFFVGGPGASLGLMTLVSSFLAENDPEIDCRSFSQLLADAMSSPTVVSNVRHDFPPSQEVPEYKESVGEGGGKLQLQSLC</sequence>
<protein>
    <submittedName>
        <fullName evidence="2">WRKY transcription factor 3</fullName>
    </submittedName>
</protein>